<comment type="subunit">
    <text evidence="9">Component of the proteasome complex.</text>
</comment>
<comment type="similarity">
    <text evidence="9">Belongs to the peptidase T1B family.</text>
</comment>
<name>A0AAD7UJD7_9STRA</name>
<evidence type="ECO:0000256" key="9">
    <source>
        <dbReference type="RuleBase" id="RU004203"/>
    </source>
</evidence>
<comment type="caution">
    <text evidence="10">The sequence shown here is derived from an EMBL/GenBank/DDBJ whole genome shotgun (WGS) entry which is preliminary data.</text>
</comment>
<evidence type="ECO:0000256" key="4">
    <source>
        <dbReference type="ARBA" id="ARBA00022698"/>
    </source>
</evidence>
<evidence type="ECO:0000256" key="2">
    <source>
        <dbReference type="ARBA" id="ARBA00022490"/>
    </source>
</evidence>
<evidence type="ECO:0000256" key="3">
    <source>
        <dbReference type="ARBA" id="ARBA00022670"/>
    </source>
</evidence>
<dbReference type="PROSITE" id="PS00854">
    <property type="entry name" value="PROTEASOME_BETA_1"/>
    <property type="match status" value="1"/>
</dbReference>
<dbReference type="PANTHER" id="PTHR32194">
    <property type="entry name" value="METALLOPROTEASE TLDD"/>
    <property type="match status" value="1"/>
</dbReference>
<feature type="active site" description="Nucleophile" evidence="8">
    <location>
        <position position="63"/>
    </location>
</feature>
<evidence type="ECO:0000256" key="5">
    <source>
        <dbReference type="ARBA" id="ARBA00022801"/>
    </source>
</evidence>
<comment type="catalytic activity">
    <reaction evidence="1">
        <text>Cleavage of peptide bonds with very broad specificity.</text>
        <dbReference type="EC" id="3.4.25.1"/>
    </reaction>
</comment>
<keyword evidence="7" id="KW-0865">Zymogen</keyword>
<dbReference type="SUPFAM" id="SSF56235">
    <property type="entry name" value="N-terminal nucleophile aminohydrolases (Ntn hydrolases)"/>
    <property type="match status" value="1"/>
</dbReference>
<evidence type="ECO:0000256" key="6">
    <source>
        <dbReference type="ARBA" id="ARBA00022942"/>
    </source>
</evidence>
<keyword evidence="11" id="KW-1185">Reference proteome</keyword>
<dbReference type="GO" id="GO:0005634">
    <property type="term" value="C:nucleus"/>
    <property type="evidence" value="ECO:0007669"/>
    <property type="project" value="UniProtKB-SubCell"/>
</dbReference>
<gene>
    <name evidence="10" type="ORF">CTAYLR_005745</name>
</gene>
<organism evidence="10 11">
    <name type="scientific">Chrysophaeum taylorii</name>
    <dbReference type="NCBI Taxonomy" id="2483200"/>
    <lineage>
        <taxon>Eukaryota</taxon>
        <taxon>Sar</taxon>
        <taxon>Stramenopiles</taxon>
        <taxon>Ochrophyta</taxon>
        <taxon>Pelagophyceae</taxon>
        <taxon>Pelagomonadales</taxon>
        <taxon>Pelagomonadaceae</taxon>
        <taxon>Chrysophaeum</taxon>
    </lineage>
</organism>
<evidence type="ECO:0000256" key="1">
    <source>
        <dbReference type="ARBA" id="ARBA00001198"/>
    </source>
</evidence>
<dbReference type="GO" id="GO:0051603">
    <property type="term" value="P:proteolysis involved in protein catabolic process"/>
    <property type="evidence" value="ECO:0007669"/>
    <property type="project" value="InterPro"/>
</dbReference>
<dbReference type="AlphaFoldDB" id="A0AAD7UJD7"/>
<dbReference type="Gene3D" id="3.60.20.10">
    <property type="entry name" value="Glutamine Phosphoribosylpyrophosphate, subunit 1, domain 1"/>
    <property type="match status" value="1"/>
</dbReference>
<dbReference type="Proteomes" id="UP001230188">
    <property type="component" value="Unassembled WGS sequence"/>
</dbReference>
<keyword evidence="4" id="KW-0888">Threonine protease</keyword>
<dbReference type="InterPro" id="IPR001353">
    <property type="entry name" value="Proteasome_sua/b"/>
</dbReference>
<evidence type="ECO:0000313" key="10">
    <source>
        <dbReference type="EMBL" id="KAJ8608524.1"/>
    </source>
</evidence>
<sequence>MWLLLLSWTRLATGARESPLTRALYEAQPLRPAEEELSLELPVTDAAREAIDETLASRAFHGTTTVAFCFDGGVACAVDSRASMGSYVGSSKTEKVIPFSRHVLGTMAGSAADCSHFIRLVSARAKLHELEEGERLTTAAAARVLATALRRQPRGLGLSVGTMIMGIDDGEPGLVYVDSEGSRVDGTLFAVGSGSTFAYSVLDAEYRPNMDKDAALALVEKAVLTAANRDAYSGGIVNVYFVDKHTGLWSRVKRLDSDDILSRSDR</sequence>
<evidence type="ECO:0000313" key="11">
    <source>
        <dbReference type="Proteomes" id="UP001230188"/>
    </source>
</evidence>
<dbReference type="GO" id="GO:0004298">
    <property type="term" value="F:threonine-type endopeptidase activity"/>
    <property type="evidence" value="ECO:0007669"/>
    <property type="project" value="UniProtKB-KW"/>
</dbReference>
<accession>A0AAD7UJD7</accession>
<dbReference type="InterPro" id="IPR029055">
    <property type="entry name" value="Ntn_hydrolases_N"/>
</dbReference>
<evidence type="ECO:0000256" key="8">
    <source>
        <dbReference type="PIRSR" id="PIRSR600243-1"/>
    </source>
</evidence>
<keyword evidence="5" id="KW-0378">Hydrolase</keyword>
<reference evidence="10" key="1">
    <citation type="submission" date="2023-01" db="EMBL/GenBank/DDBJ databases">
        <title>Metagenome sequencing of chrysophaentin producing Chrysophaeum taylorii.</title>
        <authorList>
            <person name="Davison J."/>
            <person name="Bewley C."/>
        </authorList>
    </citation>
    <scope>NUCLEOTIDE SEQUENCE</scope>
    <source>
        <strain evidence="10">NIES-1699</strain>
    </source>
</reference>
<dbReference type="PANTHER" id="PTHR32194:SF3">
    <property type="entry name" value="PROTEASOME SUBUNIT BETA"/>
    <property type="match status" value="1"/>
</dbReference>
<keyword evidence="6 9" id="KW-0647">Proteasome</keyword>
<dbReference type="EMBL" id="JAQMWT010000167">
    <property type="protein sequence ID" value="KAJ8608524.1"/>
    <property type="molecule type" value="Genomic_DNA"/>
</dbReference>
<dbReference type="GO" id="GO:0005839">
    <property type="term" value="C:proteasome core complex"/>
    <property type="evidence" value="ECO:0007669"/>
    <property type="project" value="InterPro"/>
</dbReference>
<comment type="subcellular location">
    <subcellularLocation>
        <location evidence="9">Cytoplasm</location>
    </subcellularLocation>
    <subcellularLocation>
        <location evidence="9">Nucleus</location>
    </subcellularLocation>
</comment>
<dbReference type="PRINTS" id="PR00141">
    <property type="entry name" value="PROTEASOME"/>
</dbReference>
<comment type="function">
    <text evidence="9">Component of the proteasome, a multicatalytic proteinase complex which is characterized by its ability to cleave peptides with Arg, Phe, Tyr, Leu, and Glu adjacent to the leaving group at neutral or slightly basic pH. The proteasome has an ATP-dependent proteolytic activity.</text>
</comment>
<keyword evidence="2 9" id="KW-0963">Cytoplasm</keyword>
<protein>
    <recommendedName>
        <fullName evidence="9">Proteasome subunit beta</fullName>
    </recommendedName>
</protein>
<keyword evidence="9" id="KW-0539">Nucleus</keyword>
<dbReference type="PROSITE" id="PS51476">
    <property type="entry name" value="PROTEASOME_BETA_2"/>
    <property type="match status" value="1"/>
</dbReference>
<dbReference type="InterPro" id="IPR023333">
    <property type="entry name" value="Proteasome_suB-type"/>
</dbReference>
<keyword evidence="3" id="KW-0645">Protease</keyword>
<dbReference type="InterPro" id="IPR000243">
    <property type="entry name" value="Pept_T1A_subB"/>
</dbReference>
<dbReference type="Pfam" id="PF00227">
    <property type="entry name" value="Proteasome"/>
    <property type="match status" value="1"/>
</dbReference>
<evidence type="ECO:0000256" key="7">
    <source>
        <dbReference type="ARBA" id="ARBA00023145"/>
    </source>
</evidence>
<proteinExistence type="inferred from homology"/>
<dbReference type="GO" id="GO:0005737">
    <property type="term" value="C:cytoplasm"/>
    <property type="evidence" value="ECO:0007669"/>
    <property type="project" value="UniProtKB-SubCell"/>
</dbReference>
<dbReference type="InterPro" id="IPR016050">
    <property type="entry name" value="Proteasome_bsu_CS"/>
</dbReference>